<dbReference type="InterPro" id="IPR013518">
    <property type="entry name" value="K_chnl_inward-rec_Kir_cyto"/>
</dbReference>
<evidence type="ECO:0000256" key="2">
    <source>
        <dbReference type="ARBA" id="ARBA00022448"/>
    </source>
</evidence>
<dbReference type="GO" id="GO:1990573">
    <property type="term" value="P:potassium ion import across plasma membrane"/>
    <property type="evidence" value="ECO:0007669"/>
    <property type="project" value="TreeGrafter"/>
</dbReference>
<keyword evidence="9 12" id="KW-0472">Membrane</keyword>
<comment type="subcellular location">
    <subcellularLocation>
        <location evidence="1 11">Membrane</location>
        <topology evidence="1 11">Multi-pass membrane protein</topology>
    </subcellularLocation>
</comment>
<evidence type="ECO:0000256" key="11">
    <source>
        <dbReference type="RuleBase" id="RU003822"/>
    </source>
</evidence>
<feature type="domain" description="Potassium channel inwardly rectifying transmembrane" evidence="13">
    <location>
        <begin position="39"/>
        <end position="179"/>
    </location>
</feature>
<reference evidence="15 16" key="1">
    <citation type="submission" date="2024-01" db="EMBL/GenBank/DDBJ databases">
        <title>The genome of the rayed Mediterranean limpet Patella caerulea (Linnaeus, 1758).</title>
        <authorList>
            <person name="Anh-Thu Weber A."/>
            <person name="Halstead-Nussloch G."/>
        </authorList>
    </citation>
    <scope>NUCLEOTIDE SEQUENCE [LARGE SCALE GENOMIC DNA]</scope>
    <source>
        <strain evidence="15">AATW-2023a</strain>
        <tissue evidence="15">Whole specimen</tissue>
    </source>
</reference>
<evidence type="ECO:0000256" key="12">
    <source>
        <dbReference type="SAM" id="Phobius"/>
    </source>
</evidence>
<dbReference type="EMBL" id="JAZGQO010000002">
    <property type="protein sequence ID" value="KAK6190822.1"/>
    <property type="molecule type" value="Genomic_DNA"/>
</dbReference>
<gene>
    <name evidence="15" type="ORF">SNE40_002601</name>
</gene>
<dbReference type="GO" id="GO:0005242">
    <property type="term" value="F:inward rectifier potassium channel activity"/>
    <property type="evidence" value="ECO:0007669"/>
    <property type="project" value="InterPro"/>
</dbReference>
<evidence type="ECO:0000256" key="3">
    <source>
        <dbReference type="ARBA" id="ARBA00022538"/>
    </source>
</evidence>
<evidence type="ECO:0000256" key="10">
    <source>
        <dbReference type="ARBA" id="ARBA00023303"/>
    </source>
</evidence>
<feature type="transmembrane region" description="Helical" evidence="12">
    <location>
        <begin position="153"/>
        <end position="174"/>
    </location>
</feature>
<dbReference type="Proteomes" id="UP001347796">
    <property type="component" value="Unassembled WGS sequence"/>
</dbReference>
<keyword evidence="10 11" id="KW-0407">Ion channel</keyword>
<evidence type="ECO:0000313" key="16">
    <source>
        <dbReference type="Proteomes" id="UP001347796"/>
    </source>
</evidence>
<accession>A0AAN8K6E9</accession>
<dbReference type="Gene3D" id="1.10.287.70">
    <property type="match status" value="1"/>
</dbReference>
<evidence type="ECO:0000256" key="8">
    <source>
        <dbReference type="ARBA" id="ARBA00023065"/>
    </source>
</evidence>
<dbReference type="GO" id="GO:0034702">
    <property type="term" value="C:monoatomic ion channel complex"/>
    <property type="evidence" value="ECO:0007669"/>
    <property type="project" value="UniProtKB-KW"/>
</dbReference>
<keyword evidence="2 11" id="KW-0813">Transport</keyword>
<dbReference type="PRINTS" id="PR01320">
    <property type="entry name" value="KIRCHANNEL"/>
</dbReference>
<keyword evidence="16" id="KW-1185">Reference proteome</keyword>
<protein>
    <submittedName>
        <fullName evidence="15">Uncharacterized protein</fullName>
    </submittedName>
</protein>
<evidence type="ECO:0000256" key="1">
    <source>
        <dbReference type="ARBA" id="ARBA00004141"/>
    </source>
</evidence>
<dbReference type="AlphaFoldDB" id="A0AAN8K6E9"/>
<dbReference type="InterPro" id="IPR041647">
    <property type="entry name" value="IRK_C"/>
</dbReference>
<name>A0AAN8K6E9_PATCE</name>
<dbReference type="Pfam" id="PF17655">
    <property type="entry name" value="IRK_C"/>
    <property type="match status" value="1"/>
</dbReference>
<comment type="similarity">
    <text evidence="11">Belongs to the inward rectifier-type potassium channel (TC 1.A.2.1) family.</text>
</comment>
<comment type="caution">
    <text evidence="15">The sequence shown here is derived from an EMBL/GenBank/DDBJ whole genome shotgun (WGS) entry which is preliminary data.</text>
</comment>
<dbReference type="InterPro" id="IPR040445">
    <property type="entry name" value="Kir_TM"/>
</dbReference>
<evidence type="ECO:0000256" key="4">
    <source>
        <dbReference type="ARBA" id="ARBA00022692"/>
    </source>
</evidence>
<keyword evidence="5 11" id="KW-0851">Voltage-gated channel</keyword>
<feature type="domain" description="Inward rectifier potassium channel C-terminal" evidence="14">
    <location>
        <begin position="187"/>
        <end position="359"/>
    </location>
</feature>
<dbReference type="PANTHER" id="PTHR11767:SF102">
    <property type="entry name" value="INWARDLY RECTIFYING POTASSIUM CHANNEL 1, ISOFORM F"/>
    <property type="match status" value="1"/>
</dbReference>
<dbReference type="GO" id="GO:0034765">
    <property type="term" value="P:regulation of monoatomic ion transmembrane transport"/>
    <property type="evidence" value="ECO:0007669"/>
    <property type="project" value="TreeGrafter"/>
</dbReference>
<dbReference type="Gene3D" id="2.60.40.1400">
    <property type="entry name" value="G protein-activated inward rectifier potassium channel 1"/>
    <property type="match status" value="1"/>
</dbReference>
<dbReference type="Pfam" id="PF01007">
    <property type="entry name" value="IRK"/>
    <property type="match status" value="1"/>
</dbReference>
<dbReference type="InterPro" id="IPR016449">
    <property type="entry name" value="K_chnl_inward-rec_Kir"/>
</dbReference>
<proteinExistence type="inferred from homology"/>
<sequence>MFPDKKKIKKPTKCERFLDCLRFRCGRTEDVEGKRKALIEKEGGYRINYTGLSEHKRKYFADMYITLIDIPWRYALAILFNVFLVTYLIFGVLWWLMAHNNGDFDNLDNPKHVPCLLGVKSFAGSLLFSIETQTTIGYGYAYPNAHCAGTLPLIYLQVTIGFFLESFLLGFIFVKIARPKNRAKTLMLSKNAVVCQEDGGLCLQVRVGDMRKSHLIEASVQGMLVRKHVTEEGVTYPLYQTAVDFEANGMKDRVFLLWPMTLSHRITPDSPFWNIRPSDLCSEKYELIIFLVGTVEATGEVCEARTSYTPREILWGHRFERIEEYDLGNGRWHVDFSGFNDVVYCQNIRHSAEELDHFKESNTEGVYDKAVEKNEREVGGAIRYDLNGDASNGGAKGGRILENKMADTTM</sequence>
<dbReference type="GO" id="GO:0005886">
    <property type="term" value="C:plasma membrane"/>
    <property type="evidence" value="ECO:0007669"/>
    <property type="project" value="TreeGrafter"/>
</dbReference>
<keyword evidence="3 11" id="KW-0633">Potassium transport</keyword>
<evidence type="ECO:0000256" key="9">
    <source>
        <dbReference type="ARBA" id="ARBA00023136"/>
    </source>
</evidence>
<keyword evidence="7 12" id="KW-1133">Transmembrane helix</keyword>
<evidence type="ECO:0000259" key="14">
    <source>
        <dbReference type="Pfam" id="PF17655"/>
    </source>
</evidence>
<dbReference type="PANTHER" id="PTHR11767">
    <property type="entry name" value="INWARD RECTIFIER POTASSIUM CHANNEL"/>
    <property type="match status" value="1"/>
</dbReference>
<dbReference type="SUPFAM" id="SSF81324">
    <property type="entry name" value="Voltage-gated potassium channels"/>
    <property type="match status" value="1"/>
</dbReference>
<evidence type="ECO:0000256" key="7">
    <source>
        <dbReference type="ARBA" id="ARBA00022989"/>
    </source>
</evidence>
<organism evidence="15 16">
    <name type="scientific">Patella caerulea</name>
    <name type="common">Rayed Mediterranean limpet</name>
    <dbReference type="NCBI Taxonomy" id="87958"/>
    <lineage>
        <taxon>Eukaryota</taxon>
        <taxon>Metazoa</taxon>
        <taxon>Spiralia</taxon>
        <taxon>Lophotrochozoa</taxon>
        <taxon>Mollusca</taxon>
        <taxon>Gastropoda</taxon>
        <taxon>Patellogastropoda</taxon>
        <taxon>Patelloidea</taxon>
        <taxon>Patellidae</taxon>
        <taxon>Patella</taxon>
    </lineage>
</organism>
<dbReference type="InterPro" id="IPR014756">
    <property type="entry name" value="Ig_E-set"/>
</dbReference>
<evidence type="ECO:0000313" key="15">
    <source>
        <dbReference type="EMBL" id="KAK6190822.1"/>
    </source>
</evidence>
<keyword evidence="8 11" id="KW-0406">Ion transport</keyword>
<keyword evidence="6 11" id="KW-0630">Potassium</keyword>
<evidence type="ECO:0000256" key="6">
    <source>
        <dbReference type="ARBA" id="ARBA00022958"/>
    </source>
</evidence>
<keyword evidence="4 11" id="KW-0812">Transmembrane</keyword>
<dbReference type="SUPFAM" id="SSF81296">
    <property type="entry name" value="E set domains"/>
    <property type="match status" value="1"/>
</dbReference>
<feature type="transmembrane region" description="Helical" evidence="12">
    <location>
        <begin position="74"/>
        <end position="97"/>
    </location>
</feature>
<evidence type="ECO:0000259" key="13">
    <source>
        <dbReference type="Pfam" id="PF01007"/>
    </source>
</evidence>
<evidence type="ECO:0000256" key="5">
    <source>
        <dbReference type="ARBA" id="ARBA00022882"/>
    </source>
</evidence>